<protein>
    <recommendedName>
        <fullName evidence="1">DUF659 domain-containing protein</fullName>
    </recommendedName>
</protein>
<dbReference type="Pfam" id="PF04937">
    <property type="entry name" value="DUF659"/>
    <property type="match status" value="1"/>
</dbReference>
<dbReference type="InterPro" id="IPR007021">
    <property type="entry name" value="DUF659"/>
</dbReference>
<name>A0A978VLR5_ZIZJJ</name>
<dbReference type="Proteomes" id="UP000813462">
    <property type="component" value="Unassembled WGS sequence"/>
</dbReference>
<sequence length="507" mass="57955">MKEYLFQKLELYDPYYRVAEEERVAMEGKVKAVTADLVPLSHRSFSTWDEKRVGPIAMRIYAVFCDTRTLQNRQSTGVDMTRHGYGCGIRCRYTMGKIGSQFDDKPLWNHVKVLNVAVGGGGNRYSTCNYCSKKVMGSYSKVKAHLLRIPGHEVECCKAVAGDLVQQIKREHDQVEIKRFQDEFNEREKAEYINLPSSSDFLQHKKRKGAVVGSLEKSLNTARHDIAYKEAARMFYAGALPFNFVKSPYFRQYSKTLANSNLAGYTPPMYNRLRTTLLTQDKEHINRKLQPIRDSWKKKGVSIVSDGWSDRQRRLLINMMAASSGGAMFLKSIDASNNIKDGDYVASLFLQVINQIGDANIVQIITDNASNFKFAGLHIKSKYPHIFWTPCVVHSLNLALKNICDPSERSHQYTHCKWIADLVSDVQIIRNFIINHSMALSIYNKYSKLSLLRIADTRFASSIVMSKRLKKVKTALENMIMDSEWKSYRDANVESEAQKVKQCIVND</sequence>
<gene>
    <name evidence="2" type="ORF">FEM48_Zijuj04G0194800</name>
</gene>
<comment type="caution">
    <text evidence="2">The sequence shown here is derived from an EMBL/GenBank/DDBJ whole genome shotgun (WGS) entry which is preliminary data.</text>
</comment>
<dbReference type="SUPFAM" id="SSF53098">
    <property type="entry name" value="Ribonuclease H-like"/>
    <property type="match status" value="1"/>
</dbReference>
<evidence type="ECO:0000259" key="1">
    <source>
        <dbReference type="Pfam" id="PF04937"/>
    </source>
</evidence>
<organism evidence="2 3">
    <name type="scientific">Ziziphus jujuba var. spinosa</name>
    <dbReference type="NCBI Taxonomy" id="714518"/>
    <lineage>
        <taxon>Eukaryota</taxon>
        <taxon>Viridiplantae</taxon>
        <taxon>Streptophyta</taxon>
        <taxon>Embryophyta</taxon>
        <taxon>Tracheophyta</taxon>
        <taxon>Spermatophyta</taxon>
        <taxon>Magnoliopsida</taxon>
        <taxon>eudicotyledons</taxon>
        <taxon>Gunneridae</taxon>
        <taxon>Pentapetalae</taxon>
        <taxon>rosids</taxon>
        <taxon>fabids</taxon>
        <taxon>Rosales</taxon>
        <taxon>Rhamnaceae</taxon>
        <taxon>Paliureae</taxon>
        <taxon>Ziziphus</taxon>
    </lineage>
</organism>
<accession>A0A978VLR5</accession>
<dbReference type="PANTHER" id="PTHR32166">
    <property type="entry name" value="OSJNBA0013A04.12 PROTEIN"/>
    <property type="match status" value="1"/>
</dbReference>
<evidence type="ECO:0000313" key="2">
    <source>
        <dbReference type="EMBL" id="KAH7534034.1"/>
    </source>
</evidence>
<dbReference type="EMBL" id="JAEACU010000004">
    <property type="protein sequence ID" value="KAH7534034.1"/>
    <property type="molecule type" value="Genomic_DNA"/>
</dbReference>
<feature type="domain" description="DUF659" evidence="1">
    <location>
        <begin position="268"/>
        <end position="429"/>
    </location>
</feature>
<dbReference type="AlphaFoldDB" id="A0A978VLR5"/>
<dbReference type="PANTHER" id="PTHR32166:SF81">
    <property type="entry name" value="OS06G0658400 PROTEIN"/>
    <property type="match status" value="1"/>
</dbReference>
<reference evidence="2" key="1">
    <citation type="journal article" date="2021" name="Front. Plant Sci.">
        <title>Chromosome-Scale Genome Assembly for Chinese Sour Jujube and Insights Into Its Genome Evolution and Domestication Signature.</title>
        <authorList>
            <person name="Shen L.-Y."/>
            <person name="Luo H."/>
            <person name="Wang X.-L."/>
            <person name="Wang X.-M."/>
            <person name="Qiu X.-J."/>
            <person name="Liu H."/>
            <person name="Zhou S.-S."/>
            <person name="Jia K.-H."/>
            <person name="Nie S."/>
            <person name="Bao Y.-T."/>
            <person name="Zhang R.-G."/>
            <person name="Yun Q.-Z."/>
            <person name="Chai Y.-H."/>
            <person name="Lu J.-Y."/>
            <person name="Li Y."/>
            <person name="Zhao S.-W."/>
            <person name="Mao J.-F."/>
            <person name="Jia S.-G."/>
            <person name="Mao Y.-M."/>
        </authorList>
    </citation>
    <scope>NUCLEOTIDE SEQUENCE</scope>
    <source>
        <strain evidence="2">AT0</strain>
        <tissue evidence="2">Leaf</tissue>
    </source>
</reference>
<proteinExistence type="predicted"/>
<dbReference type="InterPro" id="IPR012337">
    <property type="entry name" value="RNaseH-like_sf"/>
</dbReference>
<evidence type="ECO:0000313" key="3">
    <source>
        <dbReference type="Proteomes" id="UP000813462"/>
    </source>
</evidence>